<name>A0A2J9KNN9_9ACTO</name>
<dbReference type="Pfam" id="PF00440">
    <property type="entry name" value="TetR_N"/>
    <property type="match status" value="1"/>
</dbReference>
<dbReference type="GO" id="GO:0000976">
    <property type="term" value="F:transcription cis-regulatory region binding"/>
    <property type="evidence" value="ECO:0007669"/>
    <property type="project" value="TreeGrafter"/>
</dbReference>
<evidence type="ECO:0000313" key="10">
    <source>
        <dbReference type="Proteomes" id="UP000575397"/>
    </source>
</evidence>
<dbReference type="AlphaFoldDB" id="A0A2J9KNN9"/>
<gene>
    <name evidence="8" type="primary">rutR</name>
    <name evidence="4" type="ORF">FYZ43_06525</name>
    <name evidence="6" type="ORF">HHJ74_08975</name>
    <name evidence="7" type="ORF">HHJ77_01915</name>
    <name evidence="5" type="ORF">HHJ78_01550</name>
    <name evidence="8" type="ORF">NCTC11819_00730</name>
</gene>
<proteinExistence type="predicted"/>
<evidence type="ECO:0000259" key="3">
    <source>
        <dbReference type="PROSITE" id="PS50977"/>
    </source>
</evidence>
<reference evidence="10 11" key="3">
    <citation type="submission" date="2020-04" db="EMBL/GenBank/DDBJ databases">
        <title>Antimicrobial susceptibility and clonality of vaginal-derived multi-drug resistant Mobiluncus isolates in China.</title>
        <authorList>
            <person name="Zhang X."/>
        </authorList>
    </citation>
    <scope>NUCLEOTIDE SEQUENCE [LARGE SCALE GENOMIC DNA]</scope>
    <source>
        <strain evidence="7 10">12</strain>
        <strain evidence="5 11">13</strain>
        <strain evidence="6 12">7</strain>
    </source>
</reference>
<evidence type="ECO:0000313" key="12">
    <source>
        <dbReference type="Proteomes" id="UP000582487"/>
    </source>
</evidence>
<evidence type="ECO:0000313" key="6">
    <source>
        <dbReference type="EMBL" id="NMW93811.1"/>
    </source>
</evidence>
<dbReference type="EMBL" id="JABCUR010000001">
    <property type="protein sequence ID" value="NMW64250.1"/>
    <property type="molecule type" value="Genomic_DNA"/>
</dbReference>
<dbReference type="Proteomes" id="UP000575397">
    <property type="component" value="Unassembled WGS sequence"/>
</dbReference>
<dbReference type="SUPFAM" id="SSF46689">
    <property type="entry name" value="Homeodomain-like"/>
    <property type="match status" value="1"/>
</dbReference>
<evidence type="ECO:0000313" key="11">
    <source>
        <dbReference type="Proteomes" id="UP000578252"/>
    </source>
</evidence>
<dbReference type="InterPro" id="IPR009057">
    <property type="entry name" value="Homeodomain-like_sf"/>
</dbReference>
<dbReference type="PRINTS" id="PR00455">
    <property type="entry name" value="HTHTETR"/>
</dbReference>
<organism evidence="5 11">
    <name type="scientific">Mobiluncus mulieris</name>
    <dbReference type="NCBI Taxonomy" id="2052"/>
    <lineage>
        <taxon>Bacteria</taxon>
        <taxon>Bacillati</taxon>
        <taxon>Actinomycetota</taxon>
        <taxon>Actinomycetes</taxon>
        <taxon>Actinomycetales</taxon>
        <taxon>Actinomycetaceae</taxon>
        <taxon>Mobiluncus</taxon>
    </lineage>
</organism>
<feature type="DNA-binding region" description="H-T-H motif" evidence="2">
    <location>
        <begin position="39"/>
        <end position="58"/>
    </location>
</feature>
<evidence type="ECO:0000313" key="8">
    <source>
        <dbReference type="EMBL" id="STO16173.1"/>
    </source>
</evidence>
<comment type="caution">
    <text evidence="5">The sequence shown here is derived from an EMBL/GenBank/DDBJ whole genome shotgun (WGS) entry which is preliminary data.</text>
</comment>
<dbReference type="OrthoDB" id="7505659at2"/>
<protein>
    <submittedName>
        <fullName evidence="8">Rut operon repressor</fullName>
    </submittedName>
    <submittedName>
        <fullName evidence="5">TetR/AcrR family transcriptional regulator</fullName>
    </submittedName>
</protein>
<dbReference type="RefSeq" id="WP_004013354.1">
    <property type="nucleotide sequence ID" value="NZ_CAMPNB010000002.1"/>
</dbReference>
<dbReference type="GO" id="GO:0003700">
    <property type="term" value="F:DNA-binding transcription factor activity"/>
    <property type="evidence" value="ECO:0007669"/>
    <property type="project" value="TreeGrafter"/>
</dbReference>
<evidence type="ECO:0000256" key="1">
    <source>
        <dbReference type="ARBA" id="ARBA00023125"/>
    </source>
</evidence>
<evidence type="ECO:0000313" key="7">
    <source>
        <dbReference type="EMBL" id="NMX02720.1"/>
    </source>
</evidence>
<accession>A0A2J9KNN9</accession>
<dbReference type="Proteomes" id="UP000255284">
    <property type="component" value="Unassembled WGS sequence"/>
</dbReference>
<dbReference type="EMBL" id="UGGQ01000006">
    <property type="protein sequence ID" value="STO16173.1"/>
    <property type="molecule type" value="Genomic_DNA"/>
</dbReference>
<feature type="domain" description="HTH tetR-type" evidence="3">
    <location>
        <begin position="16"/>
        <end position="76"/>
    </location>
</feature>
<dbReference type="SUPFAM" id="SSF48498">
    <property type="entry name" value="Tetracyclin repressor-like, C-terminal domain"/>
    <property type="match status" value="1"/>
</dbReference>
<dbReference type="InterPro" id="IPR001647">
    <property type="entry name" value="HTH_TetR"/>
</dbReference>
<evidence type="ECO:0000313" key="13">
    <source>
        <dbReference type="Proteomes" id="UP001209486"/>
    </source>
</evidence>
<dbReference type="InterPro" id="IPR050109">
    <property type="entry name" value="HTH-type_TetR-like_transc_reg"/>
</dbReference>
<dbReference type="GeneID" id="61169195"/>
<reference evidence="8 9" key="1">
    <citation type="submission" date="2018-06" db="EMBL/GenBank/DDBJ databases">
        <authorList>
            <consortium name="Pathogen Informatics"/>
            <person name="Doyle S."/>
        </authorList>
    </citation>
    <scope>NUCLEOTIDE SEQUENCE [LARGE SCALE GENOMIC DNA]</scope>
    <source>
        <strain evidence="8 9">NCTC11819</strain>
    </source>
</reference>
<evidence type="ECO:0000256" key="2">
    <source>
        <dbReference type="PROSITE-ProRule" id="PRU00335"/>
    </source>
</evidence>
<sequence length="217" mass="24391">MPSSDRRTRGSYASGLARREAILDAAVDLLGEVGYHGMSLRDIARSVGISHPGVIYHFPSKEILLMSVVDRYEKEMGFDFRKLAQLDAMALLDTLLEVLSNVATNATIIEAECMLLAEASSELHPAHDHYEERNRKFRTLLTQAWTELQAQGLAHTALKARDIAVLQMSLFDGILSQWLYTHEKNCPGQMAQFYLSMFTPGATQESLGRYREAGWLR</sequence>
<dbReference type="Proteomes" id="UP001209486">
    <property type="component" value="Unassembled WGS sequence"/>
</dbReference>
<dbReference type="PANTHER" id="PTHR30055:SF226">
    <property type="entry name" value="HTH-TYPE TRANSCRIPTIONAL REGULATOR PKSA"/>
    <property type="match status" value="1"/>
</dbReference>
<evidence type="ECO:0000313" key="5">
    <source>
        <dbReference type="EMBL" id="NMW64250.1"/>
    </source>
</evidence>
<dbReference type="Proteomes" id="UP000582487">
    <property type="component" value="Unassembled WGS sequence"/>
</dbReference>
<reference evidence="4 13" key="2">
    <citation type="submission" date="2019-08" db="EMBL/GenBank/DDBJ databases">
        <title>Comparison of rpoB and gyrB Sequences from Mobiluncus Species and Development of a Multiplex PCR Method for Clinical Detection of Mobiluncus curtisii and Mobiluncus mulieris.</title>
        <authorList>
            <person name="Yang L."/>
            <person name="Shen Y."/>
            <person name="Xu G."/>
            <person name="Shu L.-B."/>
            <person name="Hu J."/>
            <person name="Zhang R."/>
            <person name="Wang Y."/>
            <person name="Zhou H.-W."/>
            <person name="Zhang X."/>
        </authorList>
    </citation>
    <scope>NUCLEOTIDE SEQUENCE [LARGE SCALE GENOMIC DNA]</scope>
    <source>
        <strain evidence="4 13">M26</strain>
    </source>
</reference>
<dbReference type="EMBL" id="JABCUV010000011">
    <property type="protein sequence ID" value="NMW93811.1"/>
    <property type="molecule type" value="Genomic_DNA"/>
</dbReference>
<dbReference type="Gene3D" id="1.10.357.10">
    <property type="entry name" value="Tetracycline Repressor, domain 2"/>
    <property type="match status" value="1"/>
</dbReference>
<dbReference type="InterPro" id="IPR036271">
    <property type="entry name" value="Tet_transcr_reg_TetR-rel_C_sf"/>
</dbReference>
<dbReference type="EMBL" id="JABCUS010000003">
    <property type="protein sequence ID" value="NMX02720.1"/>
    <property type="molecule type" value="Genomic_DNA"/>
</dbReference>
<evidence type="ECO:0000313" key="4">
    <source>
        <dbReference type="EMBL" id="MCU9969055.1"/>
    </source>
</evidence>
<dbReference type="EMBL" id="VSZY01000009">
    <property type="protein sequence ID" value="MCU9969055.1"/>
    <property type="molecule type" value="Genomic_DNA"/>
</dbReference>
<keyword evidence="1 2" id="KW-0238">DNA-binding</keyword>
<dbReference type="PANTHER" id="PTHR30055">
    <property type="entry name" value="HTH-TYPE TRANSCRIPTIONAL REGULATOR RUTR"/>
    <property type="match status" value="1"/>
</dbReference>
<dbReference type="PROSITE" id="PS50977">
    <property type="entry name" value="HTH_TETR_2"/>
    <property type="match status" value="1"/>
</dbReference>
<dbReference type="Proteomes" id="UP000578252">
    <property type="component" value="Unassembled WGS sequence"/>
</dbReference>
<evidence type="ECO:0000313" key="9">
    <source>
        <dbReference type="Proteomes" id="UP000255284"/>
    </source>
</evidence>